<accession>A0A7Z8JXN7</accession>
<comment type="caution">
    <text evidence="4">The sequence shown here is derived from an EMBL/GenBank/DDBJ whole genome shotgun (WGS) entry which is preliminary data.</text>
</comment>
<keyword evidence="2" id="KW-0812">Transmembrane</keyword>
<organism evidence="4 5">
    <name type="scientific">Cellulomonas hominis</name>
    <dbReference type="NCBI Taxonomy" id="156981"/>
    <lineage>
        <taxon>Bacteria</taxon>
        <taxon>Bacillati</taxon>
        <taxon>Actinomycetota</taxon>
        <taxon>Actinomycetes</taxon>
        <taxon>Micrococcales</taxon>
        <taxon>Cellulomonadaceae</taxon>
        <taxon>Cellulomonas</taxon>
    </lineage>
</organism>
<feature type="domain" description="LytR/CpsA/Psr regulator C-terminal" evidence="3">
    <location>
        <begin position="138"/>
        <end position="224"/>
    </location>
</feature>
<feature type="transmembrane region" description="Helical" evidence="2">
    <location>
        <begin position="49"/>
        <end position="70"/>
    </location>
</feature>
<dbReference type="PANTHER" id="PTHR33392:SF6">
    <property type="entry name" value="POLYISOPRENYL-TEICHOIC ACID--PEPTIDOGLYCAN TEICHOIC ACID TRANSFERASE TAGU"/>
    <property type="match status" value="1"/>
</dbReference>
<feature type="region of interest" description="Disordered" evidence="1">
    <location>
        <begin position="81"/>
        <end position="133"/>
    </location>
</feature>
<dbReference type="InterPro" id="IPR027381">
    <property type="entry name" value="LytR/CpsA/Psr_C"/>
</dbReference>
<dbReference type="EMBL" id="SZYE01000261">
    <property type="protein sequence ID" value="TKR22062.1"/>
    <property type="molecule type" value="Genomic_DNA"/>
</dbReference>
<feature type="compositionally biased region" description="Low complexity" evidence="1">
    <location>
        <begin position="83"/>
        <end position="98"/>
    </location>
</feature>
<evidence type="ECO:0000313" key="4">
    <source>
        <dbReference type="EMBL" id="TKR22062.1"/>
    </source>
</evidence>
<protein>
    <submittedName>
        <fullName evidence="4">LytR family transcriptional regulator</fullName>
    </submittedName>
</protein>
<proteinExistence type="predicted"/>
<dbReference type="Proteomes" id="UP000308121">
    <property type="component" value="Unassembled WGS sequence"/>
</dbReference>
<dbReference type="OrthoDB" id="5147502at2"/>
<feature type="region of interest" description="Disordered" evidence="1">
    <location>
        <begin position="1"/>
        <end position="37"/>
    </location>
</feature>
<evidence type="ECO:0000256" key="1">
    <source>
        <dbReference type="SAM" id="MobiDB-lite"/>
    </source>
</evidence>
<feature type="compositionally biased region" description="Acidic residues" evidence="1">
    <location>
        <begin position="99"/>
        <end position="130"/>
    </location>
</feature>
<reference evidence="4 5" key="1">
    <citation type="submission" date="2019-05" db="EMBL/GenBank/DDBJ databases">
        <title>Genome sequence of Cellulomonas hominis strain CS1.</title>
        <authorList>
            <person name="Belmont J."/>
            <person name="Maclea K.S."/>
        </authorList>
    </citation>
    <scope>NUCLEOTIDE SEQUENCE [LARGE SCALE GENOMIC DNA]</scope>
    <source>
        <strain evidence="4 5">CS1</strain>
    </source>
</reference>
<keyword evidence="2" id="KW-1133">Transmembrane helix</keyword>
<dbReference type="Pfam" id="PF13399">
    <property type="entry name" value="LytR_C"/>
    <property type="match status" value="1"/>
</dbReference>
<evidence type="ECO:0000259" key="3">
    <source>
        <dbReference type="Pfam" id="PF13399"/>
    </source>
</evidence>
<dbReference type="AlphaFoldDB" id="A0A7Z8JXN7"/>
<gene>
    <name evidence="4" type="ORF">FA014_18450</name>
</gene>
<evidence type="ECO:0000256" key="2">
    <source>
        <dbReference type="SAM" id="Phobius"/>
    </source>
</evidence>
<name>A0A7Z8JXN7_9CELL</name>
<dbReference type="PANTHER" id="PTHR33392">
    <property type="entry name" value="POLYISOPRENYL-TEICHOIC ACID--PEPTIDOGLYCAN TEICHOIC ACID TRANSFERASE TAGU"/>
    <property type="match status" value="1"/>
</dbReference>
<keyword evidence="2" id="KW-0472">Membrane</keyword>
<dbReference type="InterPro" id="IPR050922">
    <property type="entry name" value="LytR/CpsA/Psr_CW_biosynth"/>
</dbReference>
<dbReference type="Gene3D" id="3.30.70.2390">
    <property type="match status" value="1"/>
</dbReference>
<sequence>MPGWTGRAVSLSAVTKASDRYPEDEFDAEPAPDAPIGVHRAPRSWWSRWWPFVAVVVLVPAVTVGLVVWASSWDGRLPGFGDSTQPAAAAPETSAATEGAEDPAAEDPAAEDPAAEQPAESEEPPVEEEPAPTADLTTAVRVLNASGRSGLAGGAASDLEDAGFTSVEAGNGNAGGLQQSTVFYASADLAPTAQQVADTLGIASVVESAGTAPEGVVVLLLADFAG</sequence>
<evidence type="ECO:0000313" key="5">
    <source>
        <dbReference type="Proteomes" id="UP000308121"/>
    </source>
</evidence>